<evidence type="ECO:0000259" key="12">
    <source>
        <dbReference type="PROSITE" id="PS51329"/>
    </source>
</evidence>
<evidence type="ECO:0000256" key="10">
    <source>
        <dbReference type="ARBA" id="ARBA00023288"/>
    </source>
</evidence>
<dbReference type="Pfam" id="PF12070">
    <property type="entry name" value="SCAI"/>
    <property type="match status" value="1"/>
</dbReference>
<dbReference type="InterPro" id="IPR036223">
    <property type="entry name" value="CAP_C_sf"/>
</dbReference>
<feature type="compositionally biased region" description="Low complexity" evidence="11">
    <location>
        <begin position="755"/>
        <end position="766"/>
    </location>
</feature>
<dbReference type="Pfam" id="PF07986">
    <property type="entry name" value="TBCC"/>
    <property type="match status" value="1"/>
</dbReference>
<evidence type="ECO:0000256" key="5">
    <source>
        <dbReference type="ARBA" id="ARBA00022475"/>
    </source>
</evidence>
<dbReference type="GO" id="GO:0005525">
    <property type="term" value="F:GTP binding"/>
    <property type="evidence" value="ECO:0007669"/>
    <property type="project" value="UniProtKB-KW"/>
</dbReference>
<evidence type="ECO:0000256" key="4">
    <source>
        <dbReference type="ARBA" id="ARBA00022468"/>
    </source>
</evidence>
<feature type="domain" description="C-CAP/cofactor C-like" evidence="12">
    <location>
        <begin position="21"/>
        <end position="179"/>
    </location>
</feature>
<comment type="subcellular location">
    <subcellularLocation>
        <location evidence="1">Cell membrane</location>
        <topology evidence="1">Lipid-anchor</topology>
        <orientation evidence="1">Cytoplasmic side</orientation>
    </subcellularLocation>
</comment>
<dbReference type="Gene3D" id="2.160.20.70">
    <property type="match status" value="1"/>
</dbReference>
<dbReference type="GO" id="GO:0003714">
    <property type="term" value="F:transcription corepressor activity"/>
    <property type="evidence" value="ECO:0007669"/>
    <property type="project" value="InterPro"/>
</dbReference>
<reference evidence="13" key="1">
    <citation type="submission" date="2021-02" db="EMBL/GenBank/DDBJ databases">
        <authorList>
            <person name="Nowell W R."/>
        </authorList>
    </citation>
    <scope>NUCLEOTIDE SEQUENCE</scope>
</reference>
<dbReference type="EMBL" id="CAJOAX010002738">
    <property type="protein sequence ID" value="CAF3816098.1"/>
    <property type="molecule type" value="Genomic_DNA"/>
</dbReference>
<accession>A0A819C7I9</accession>
<evidence type="ECO:0000256" key="9">
    <source>
        <dbReference type="ARBA" id="ARBA00023139"/>
    </source>
</evidence>
<organism evidence="13 14">
    <name type="scientific">Rotaria sordida</name>
    <dbReference type="NCBI Taxonomy" id="392033"/>
    <lineage>
        <taxon>Eukaryota</taxon>
        <taxon>Metazoa</taxon>
        <taxon>Spiralia</taxon>
        <taxon>Gnathifera</taxon>
        <taxon>Rotifera</taxon>
        <taxon>Eurotatoria</taxon>
        <taxon>Bdelloidea</taxon>
        <taxon>Philodinida</taxon>
        <taxon>Philodinidae</taxon>
        <taxon>Rotaria</taxon>
    </lineage>
</organism>
<keyword evidence="5" id="KW-1003">Cell membrane</keyword>
<feature type="region of interest" description="Disordered" evidence="11">
    <location>
        <begin position="741"/>
        <end position="782"/>
    </location>
</feature>
<dbReference type="AlphaFoldDB" id="A0A819C7I9"/>
<comment type="similarity">
    <text evidence="2">Belongs to the TBCC family.</text>
</comment>
<dbReference type="InterPro" id="IPR017901">
    <property type="entry name" value="C-CAP_CF_C-like"/>
</dbReference>
<dbReference type="SMART" id="SM00673">
    <property type="entry name" value="CARP"/>
    <property type="match status" value="2"/>
</dbReference>
<keyword evidence="6" id="KW-0519">Myristate</keyword>
<evidence type="ECO:0000256" key="8">
    <source>
        <dbReference type="ARBA" id="ARBA00023136"/>
    </source>
</evidence>
<keyword evidence="7" id="KW-0547">Nucleotide-binding</keyword>
<dbReference type="SUPFAM" id="SSF69340">
    <property type="entry name" value="C-terminal domain of adenylylcyclase associated protein"/>
    <property type="match status" value="1"/>
</dbReference>
<gene>
    <name evidence="13" type="ORF">OTI717_LOCUS19120</name>
</gene>
<dbReference type="GO" id="GO:0006351">
    <property type="term" value="P:DNA-templated transcription"/>
    <property type="evidence" value="ECO:0007669"/>
    <property type="project" value="InterPro"/>
</dbReference>
<dbReference type="Gene3D" id="3.30.70.141">
    <property type="entry name" value="Nucleoside diphosphate kinase-like domain"/>
    <property type="match status" value="1"/>
</dbReference>
<keyword evidence="4" id="KW-0343">GTPase activation</keyword>
<comment type="caution">
    <text evidence="13">The sequence shown here is derived from an EMBL/GenBank/DDBJ whole genome shotgun (WGS) entry which is preliminary data.</text>
</comment>
<dbReference type="InterPro" id="IPR036850">
    <property type="entry name" value="NDK-like_dom_sf"/>
</dbReference>
<proteinExistence type="inferred from homology"/>
<sequence>MGCLFSFFFRPSASSDIVETPRQVFSWEKEDRQAIKKEDFILDKRKNETIYRLPGSVNGQQFIIQNCDNCTVYVFDHTGQIQIDDCTNCRIFIGPVHGSVFIRDSTNSILATVCQQFRTRDCRDLYIYLSCTSQPIIESSHNIKFGCLTLNYYKLDEQYKAADINPWNNTWGNIHDFTSIPGTTNYSLLDQNENLFKHLPIPIDPSCSHLNINDNMETSVTPFTYGELYRHRSEERCLVVFFHNLNANSCARELILMTKQSELVLVQTKCYSINEMSAARLFSGNATYNSLVTKGPVIGLEFAGTNCVQICQQLLNNLIQLKYQNLPQTKIKFSYLDFISQSAIDAHEQLDKFYNFANNERMTATGVSSIEKTATPADQQRLNEGNGDDYEDKIVQEFSHLLEKSKQLFNGLRDLPQYGHKQWQPYFGRTFDVYTKLWKFQQQHRVLLDKKYNLKRWQIGEIASKIGQLYYHFYIRTSETNYLNEACAFYSAIRTRAYYSKVNREEKPDLMVKKLRYYARFIVVCLLLKKTKIMRELVCELNRQIDEYVKAYDPDDSLEWQLVLNEISTFIDVDNQLNIDHIPITLSYRLTNSLIPPLPIGSEKFLSNIQLYTVEEILIIGNYQDQIKFSELTIDMYRMLQAVEKQPIESTSIYDEKTTVQSPTSTNHQQRDIYNLSDGDFQHRPNPHKYLLYKPNFSQIYAFTASAFKELPNHGILLLYISADGYDTHLKSKIEQSYDFGGVKTNNRRDDTIENSNSSPTSTTNTLGKKSSPSSATATTTTTTTTTIGSIKDIHNIFPGDLYPFLRKPLFLIIDSNNSIAFQNMPNLFGQPFVSLLSPIKLPTVFHDYQNKGSLFTLFLTSPIFAFCFVCHLNDLTNEQWNLCQEHINKIIFEITKLFLKSKLVDSTIYHFFVDEFLRLFLSRFVFCYAVLRLHRAFKGSGFYPSSQPQLSNDLLENVQIHKMILELSALLNVRQLFLEGPLTTADLISSNQ</sequence>
<evidence type="ECO:0000256" key="7">
    <source>
        <dbReference type="ARBA" id="ARBA00023134"/>
    </source>
</evidence>
<dbReference type="InterPro" id="IPR006599">
    <property type="entry name" value="CARP_motif"/>
</dbReference>
<evidence type="ECO:0000256" key="1">
    <source>
        <dbReference type="ARBA" id="ARBA00004342"/>
    </source>
</evidence>
<protein>
    <recommendedName>
        <fullName evidence="3">Protein XRP2</fullName>
    </recommendedName>
</protein>
<dbReference type="InterPro" id="IPR016098">
    <property type="entry name" value="CAP/MinC_C"/>
</dbReference>
<dbReference type="GO" id="GO:0005886">
    <property type="term" value="C:plasma membrane"/>
    <property type="evidence" value="ECO:0007669"/>
    <property type="project" value="UniProtKB-SubCell"/>
</dbReference>
<keyword evidence="10" id="KW-0449">Lipoprotein</keyword>
<keyword evidence="8" id="KW-0472">Membrane</keyword>
<dbReference type="PANTHER" id="PTHR21243">
    <property type="entry name" value="PROTEIN SCAI"/>
    <property type="match status" value="1"/>
</dbReference>
<evidence type="ECO:0000256" key="2">
    <source>
        <dbReference type="ARBA" id="ARBA00008848"/>
    </source>
</evidence>
<keyword evidence="9" id="KW-0564">Palmitate</keyword>
<evidence type="ECO:0000313" key="14">
    <source>
        <dbReference type="Proteomes" id="UP000663823"/>
    </source>
</evidence>
<dbReference type="GO" id="GO:0005096">
    <property type="term" value="F:GTPase activator activity"/>
    <property type="evidence" value="ECO:0007669"/>
    <property type="project" value="UniProtKB-KW"/>
</dbReference>
<evidence type="ECO:0000256" key="3">
    <source>
        <dbReference type="ARBA" id="ARBA00015771"/>
    </source>
</evidence>
<evidence type="ECO:0000256" key="6">
    <source>
        <dbReference type="ARBA" id="ARBA00022707"/>
    </source>
</evidence>
<name>A0A819C7I9_9BILA</name>
<dbReference type="InterPro" id="IPR022709">
    <property type="entry name" value="SCAI"/>
</dbReference>
<evidence type="ECO:0000313" key="13">
    <source>
        <dbReference type="EMBL" id="CAF3816098.1"/>
    </source>
</evidence>
<dbReference type="InterPro" id="IPR012945">
    <property type="entry name" value="Tubulin-bd_cofactor_C_dom"/>
</dbReference>
<dbReference type="Proteomes" id="UP000663823">
    <property type="component" value="Unassembled WGS sequence"/>
</dbReference>
<dbReference type="PROSITE" id="PS51329">
    <property type="entry name" value="C_CAP_COFACTOR_C"/>
    <property type="match status" value="1"/>
</dbReference>
<evidence type="ECO:0000256" key="11">
    <source>
        <dbReference type="SAM" id="MobiDB-lite"/>
    </source>
</evidence>
<keyword evidence="7" id="KW-0342">GTP-binding</keyword>